<dbReference type="PANTHER" id="PTHR30069:SF46">
    <property type="entry name" value="OAR PROTEIN"/>
    <property type="match status" value="1"/>
</dbReference>
<dbReference type="PANTHER" id="PTHR30069">
    <property type="entry name" value="TONB-DEPENDENT OUTER MEMBRANE RECEPTOR"/>
    <property type="match status" value="1"/>
</dbReference>
<reference evidence="9 10" key="1">
    <citation type="submission" date="2014-04" db="EMBL/GenBank/DDBJ databases">
        <title>Characterization and application of a salt tolerant electro-active bacterium.</title>
        <authorList>
            <person name="Yang L."/>
            <person name="Wei S."/>
            <person name="Tay Q.X.M."/>
        </authorList>
    </citation>
    <scope>NUCLEOTIDE SEQUENCE [LARGE SCALE GENOMIC DNA]</scope>
    <source>
        <strain evidence="9 10">LY1</strain>
    </source>
</reference>
<proteinExistence type="predicted"/>
<evidence type="ECO:0000256" key="2">
    <source>
        <dbReference type="ARBA" id="ARBA00022448"/>
    </source>
</evidence>
<gene>
    <name evidence="9" type="ORF">EL17_12780</name>
</gene>
<keyword evidence="10" id="KW-1185">Reference proteome</keyword>
<feature type="domain" description="TonB-dependent transporter Oar-like beta-barrel" evidence="8">
    <location>
        <begin position="236"/>
        <end position="1042"/>
    </location>
</feature>
<evidence type="ECO:0000256" key="7">
    <source>
        <dbReference type="SAM" id="SignalP"/>
    </source>
</evidence>
<keyword evidence="2" id="KW-0813">Transport</keyword>
<dbReference type="RefSeq" id="WP_035074968.1">
    <property type="nucleotide sequence ID" value="NZ_JMIH01000022.1"/>
</dbReference>
<evidence type="ECO:0000256" key="6">
    <source>
        <dbReference type="ARBA" id="ARBA00023237"/>
    </source>
</evidence>
<evidence type="ECO:0000313" key="10">
    <source>
        <dbReference type="Proteomes" id="UP000027821"/>
    </source>
</evidence>
<organism evidence="9 10">
    <name type="scientific">Anditalea andensis</name>
    <dbReference type="NCBI Taxonomy" id="1048983"/>
    <lineage>
        <taxon>Bacteria</taxon>
        <taxon>Pseudomonadati</taxon>
        <taxon>Bacteroidota</taxon>
        <taxon>Cytophagia</taxon>
        <taxon>Cytophagales</taxon>
        <taxon>Cytophagaceae</taxon>
        <taxon>Anditalea</taxon>
    </lineage>
</organism>
<accession>A0A074L036</accession>
<evidence type="ECO:0000256" key="3">
    <source>
        <dbReference type="ARBA" id="ARBA00022452"/>
    </source>
</evidence>
<dbReference type="OrthoDB" id="9768147at2"/>
<dbReference type="Pfam" id="PF25183">
    <property type="entry name" value="OMP_b-brl_4"/>
    <property type="match status" value="1"/>
</dbReference>
<dbReference type="InterPro" id="IPR039426">
    <property type="entry name" value="TonB-dep_rcpt-like"/>
</dbReference>
<dbReference type="Gene3D" id="2.40.170.20">
    <property type="entry name" value="TonB-dependent receptor, beta-barrel domain"/>
    <property type="match status" value="1"/>
</dbReference>
<dbReference type="eggNOG" id="COG1629">
    <property type="taxonomic scope" value="Bacteria"/>
</dbReference>
<keyword evidence="7" id="KW-0732">Signal</keyword>
<comment type="subcellular location">
    <subcellularLocation>
        <location evidence="1">Cell outer membrane</location>
        <topology evidence="1">Multi-pass membrane protein</topology>
    </subcellularLocation>
</comment>
<sequence>MRKSLLKCVFALAMLVLGAGSLFAQGVTTASMQGVVTDEAGETLPGANVVAVHEPSGTRYGAVTNMDGRFVLPNIRVGGPYRVTITFIGFEDQVFEGINLSLGQNYSINARLTDGLELDVIEVLGTQGDVMNADRTGAATNLSRDRIDAMPTINRSINDLTRLTPQSSGTSFAGADQRYNNYTIDGNLYNNNFGTTSSQFAGGNPISFDAIEEVQVNIAPYDVRQSGFTGANVNAITKSGTNHWRGTAYTLFRNDKLQGTTVNGGREIPFSDSETKIHGIAVGGPIIKNKLFFFVSAEMETNLIPGDNRLASRPSQGLLPDNQVVSRVTADRADFVRDQMRNIYGYETGSYENVPFSDDATRLNLRLDYNINQQNKLVVRYNRFQQIRDVGINGNSIRSLPTNLRYGNTNRFGVEALTFSNANYTSEDIVSSIVAELNSTIGTNMANSLNIGYTSALTQRGIPGGQSFPMIEILEFQGTTPLYYMSLGNELFSTGNLLDNKTFNVTNNFNYFLGRHTFTAGVNFEYMTFDNAFNPTWDSWYRYNSYDSFVESVINRNPAVVPDGFAIGFSYDANNPMTLPTDRVEFGQVGIYLQDEFQVTNNLKLTGGVRVDLPFYPMDAPRNPRLEALNISRENPRNPGEFISPDVSNFPPVNPVFSPRFGFNWDAYGDRSLQVRGGTGMFTGRPVFVHLSNQINANGVTRGGLGKYGGIGNAANQWAPGEWQGFQADPNFYRPNPAELEPDISASINVTDPNFRMPQTWRSNLAVDYSVAGFIFSAEGLYSRDYNSPFSVNLASNPTGNIVNVAGNEYPTYTQGIAGTTINEIYYLTNINDGIYASLTLSVQKDWGKGIFTSLAYTRSQKTDFGLEGGSQAASLWPTAVQKDRNNPERGFSRFDQPNRIVGLISFNTKGLNEMNNTQFSLFYSGGEQGRYSYTYSGNFGDGGGIRTMYVPTSFEDAQLIDRVTNGVLVQTAAEQWEILNQYIEQDEYLSANRGKITERNGAILPWLHRFDFSVKQDIHLARDVNKHKLQFSMDILNVGNMIMDSWGVGRQTYQRNPMNYTGADANGNARFTINTVQGQANVYPTETVQSIVALSQTWSAQVGVRYIFN</sequence>
<dbReference type="Pfam" id="PF13620">
    <property type="entry name" value="CarboxypepD_reg"/>
    <property type="match status" value="1"/>
</dbReference>
<dbReference type="AlphaFoldDB" id="A0A074L036"/>
<evidence type="ECO:0000313" key="9">
    <source>
        <dbReference type="EMBL" id="KEO73223.1"/>
    </source>
</evidence>
<dbReference type="STRING" id="1048983.EL17_12780"/>
<dbReference type="InterPro" id="IPR057601">
    <property type="entry name" value="Oar-like_b-barrel"/>
</dbReference>
<dbReference type="SUPFAM" id="SSF49464">
    <property type="entry name" value="Carboxypeptidase regulatory domain-like"/>
    <property type="match status" value="1"/>
</dbReference>
<comment type="caution">
    <text evidence="9">The sequence shown here is derived from an EMBL/GenBank/DDBJ whole genome shotgun (WGS) entry which is preliminary data.</text>
</comment>
<dbReference type="Proteomes" id="UP000027821">
    <property type="component" value="Unassembled WGS sequence"/>
</dbReference>
<dbReference type="Gene3D" id="2.60.40.1120">
    <property type="entry name" value="Carboxypeptidase-like, regulatory domain"/>
    <property type="match status" value="1"/>
</dbReference>
<keyword evidence="3" id="KW-1134">Transmembrane beta strand</keyword>
<dbReference type="InterPro" id="IPR036942">
    <property type="entry name" value="Beta-barrel_TonB_sf"/>
</dbReference>
<dbReference type="GO" id="GO:0044718">
    <property type="term" value="P:siderophore transmembrane transport"/>
    <property type="evidence" value="ECO:0007669"/>
    <property type="project" value="TreeGrafter"/>
</dbReference>
<feature type="chain" id="PRO_5001697720" evidence="7">
    <location>
        <begin position="25"/>
        <end position="1110"/>
    </location>
</feature>
<dbReference type="SUPFAM" id="SSF56935">
    <property type="entry name" value="Porins"/>
    <property type="match status" value="1"/>
</dbReference>
<evidence type="ECO:0000256" key="1">
    <source>
        <dbReference type="ARBA" id="ARBA00004571"/>
    </source>
</evidence>
<dbReference type="EMBL" id="JMIH01000022">
    <property type="protein sequence ID" value="KEO73223.1"/>
    <property type="molecule type" value="Genomic_DNA"/>
</dbReference>
<name>A0A074L036_9BACT</name>
<dbReference type="GO" id="GO:0009279">
    <property type="term" value="C:cell outer membrane"/>
    <property type="evidence" value="ECO:0007669"/>
    <property type="project" value="UniProtKB-SubCell"/>
</dbReference>
<keyword evidence="6" id="KW-0998">Cell outer membrane</keyword>
<evidence type="ECO:0000256" key="4">
    <source>
        <dbReference type="ARBA" id="ARBA00022692"/>
    </source>
</evidence>
<dbReference type="GO" id="GO:0015344">
    <property type="term" value="F:siderophore uptake transmembrane transporter activity"/>
    <property type="evidence" value="ECO:0007669"/>
    <property type="project" value="TreeGrafter"/>
</dbReference>
<evidence type="ECO:0000259" key="8">
    <source>
        <dbReference type="Pfam" id="PF25183"/>
    </source>
</evidence>
<feature type="signal peptide" evidence="7">
    <location>
        <begin position="1"/>
        <end position="24"/>
    </location>
</feature>
<dbReference type="InterPro" id="IPR008969">
    <property type="entry name" value="CarboxyPept-like_regulatory"/>
</dbReference>
<keyword evidence="4" id="KW-0812">Transmembrane</keyword>
<keyword evidence="5" id="KW-0472">Membrane</keyword>
<protein>
    <submittedName>
        <fullName evidence="9">Cell envelope biogenesis protein OmpA</fullName>
    </submittedName>
</protein>
<evidence type="ECO:0000256" key="5">
    <source>
        <dbReference type="ARBA" id="ARBA00023136"/>
    </source>
</evidence>